<evidence type="ECO:0000256" key="6">
    <source>
        <dbReference type="ARBA" id="ARBA00023136"/>
    </source>
</evidence>
<evidence type="ECO:0000256" key="1">
    <source>
        <dbReference type="ARBA" id="ARBA00004141"/>
    </source>
</evidence>
<evidence type="ECO:0000259" key="11">
    <source>
        <dbReference type="PROSITE" id="PS50850"/>
    </source>
</evidence>
<feature type="transmembrane region" description="Helical" evidence="10">
    <location>
        <begin position="558"/>
        <end position="577"/>
    </location>
</feature>
<dbReference type="SUPFAM" id="SSF103473">
    <property type="entry name" value="MFS general substrate transporter"/>
    <property type="match status" value="1"/>
</dbReference>
<dbReference type="PRINTS" id="PR00171">
    <property type="entry name" value="SUGRTRNSPORT"/>
</dbReference>
<dbReference type="Proteomes" id="UP001465976">
    <property type="component" value="Unassembled WGS sequence"/>
</dbReference>
<reference evidence="12 13" key="1">
    <citation type="submission" date="2024-02" db="EMBL/GenBank/DDBJ databases">
        <title>A draft genome for the cacao thread blight pathogen Marasmius crinis-equi.</title>
        <authorList>
            <person name="Cohen S.P."/>
            <person name="Baruah I.K."/>
            <person name="Amoako-Attah I."/>
            <person name="Bukari Y."/>
            <person name="Meinhardt L.W."/>
            <person name="Bailey B.A."/>
        </authorList>
    </citation>
    <scope>NUCLEOTIDE SEQUENCE [LARGE SCALE GENOMIC DNA]</scope>
    <source>
        <strain evidence="12 13">GH-76</strain>
    </source>
</reference>
<evidence type="ECO:0000256" key="9">
    <source>
        <dbReference type="SAM" id="MobiDB-lite"/>
    </source>
</evidence>
<dbReference type="InterPro" id="IPR036259">
    <property type="entry name" value="MFS_trans_sf"/>
</dbReference>
<organism evidence="12 13">
    <name type="scientific">Marasmius crinis-equi</name>
    <dbReference type="NCBI Taxonomy" id="585013"/>
    <lineage>
        <taxon>Eukaryota</taxon>
        <taxon>Fungi</taxon>
        <taxon>Dikarya</taxon>
        <taxon>Basidiomycota</taxon>
        <taxon>Agaricomycotina</taxon>
        <taxon>Agaricomycetes</taxon>
        <taxon>Agaricomycetidae</taxon>
        <taxon>Agaricales</taxon>
        <taxon>Marasmiineae</taxon>
        <taxon>Marasmiaceae</taxon>
        <taxon>Marasmius</taxon>
    </lineage>
</organism>
<accession>A0ABR3G1V6</accession>
<dbReference type="PANTHER" id="PTHR48020">
    <property type="entry name" value="PROTON MYO-INOSITOL COTRANSPORTER"/>
    <property type="match status" value="1"/>
</dbReference>
<evidence type="ECO:0000256" key="5">
    <source>
        <dbReference type="ARBA" id="ARBA00022989"/>
    </source>
</evidence>
<feature type="transmembrane region" description="Helical" evidence="10">
    <location>
        <begin position="207"/>
        <end position="224"/>
    </location>
</feature>
<feature type="transmembrane region" description="Helical" evidence="10">
    <location>
        <begin position="424"/>
        <end position="448"/>
    </location>
</feature>
<comment type="catalytic activity">
    <reaction evidence="7">
        <text>myo-inositol(out) + H(+)(out) = myo-inositol(in) + H(+)(in)</text>
        <dbReference type="Rhea" id="RHEA:60364"/>
        <dbReference type="ChEBI" id="CHEBI:15378"/>
        <dbReference type="ChEBI" id="CHEBI:17268"/>
    </reaction>
</comment>
<feature type="region of interest" description="Disordered" evidence="9">
    <location>
        <begin position="1"/>
        <end position="37"/>
    </location>
</feature>
<dbReference type="Pfam" id="PF00083">
    <property type="entry name" value="Sugar_tr"/>
    <property type="match status" value="1"/>
</dbReference>
<comment type="similarity">
    <text evidence="2 8">Belongs to the major facilitator superfamily. Sugar transporter (TC 2.A.1.1) family.</text>
</comment>
<feature type="transmembrane region" description="Helical" evidence="10">
    <location>
        <begin position="394"/>
        <end position="412"/>
    </location>
</feature>
<evidence type="ECO:0000256" key="4">
    <source>
        <dbReference type="ARBA" id="ARBA00022692"/>
    </source>
</evidence>
<dbReference type="PANTHER" id="PTHR48020:SF25">
    <property type="entry name" value="SUGAR TRANSPORTER, PUTATIVE (AFU_ORTHOLOGUE AFUA_7G05830)-RELATED"/>
    <property type="match status" value="1"/>
</dbReference>
<feature type="transmembrane region" description="Helical" evidence="10">
    <location>
        <begin position="264"/>
        <end position="283"/>
    </location>
</feature>
<dbReference type="Gene3D" id="1.20.1250.20">
    <property type="entry name" value="MFS general substrate transporter like domains"/>
    <property type="match status" value="1"/>
</dbReference>
<dbReference type="EMBL" id="JBAHYK010000003">
    <property type="protein sequence ID" value="KAL0581832.1"/>
    <property type="molecule type" value="Genomic_DNA"/>
</dbReference>
<dbReference type="InterPro" id="IPR050814">
    <property type="entry name" value="Myo-inositol_Transporter"/>
</dbReference>
<dbReference type="InterPro" id="IPR003663">
    <property type="entry name" value="Sugar/inositol_transpt"/>
</dbReference>
<keyword evidence="5 10" id="KW-1133">Transmembrane helix</keyword>
<gene>
    <name evidence="12" type="ORF">V5O48_000200</name>
</gene>
<comment type="subcellular location">
    <subcellularLocation>
        <location evidence="1">Membrane</location>
        <topology evidence="1">Multi-pass membrane protein</topology>
    </subcellularLocation>
</comment>
<evidence type="ECO:0000256" key="2">
    <source>
        <dbReference type="ARBA" id="ARBA00010992"/>
    </source>
</evidence>
<comment type="caution">
    <text evidence="12">The sequence shown here is derived from an EMBL/GenBank/DDBJ whole genome shotgun (WGS) entry which is preliminary data.</text>
</comment>
<evidence type="ECO:0000313" key="12">
    <source>
        <dbReference type="EMBL" id="KAL0581832.1"/>
    </source>
</evidence>
<feature type="transmembrane region" description="Helical" evidence="10">
    <location>
        <begin position="455"/>
        <end position="477"/>
    </location>
</feature>
<proteinExistence type="inferred from homology"/>
<evidence type="ECO:0000313" key="13">
    <source>
        <dbReference type="Proteomes" id="UP001465976"/>
    </source>
</evidence>
<keyword evidence="13" id="KW-1185">Reference proteome</keyword>
<evidence type="ECO:0000256" key="3">
    <source>
        <dbReference type="ARBA" id="ARBA00022448"/>
    </source>
</evidence>
<evidence type="ECO:0000256" key="7">
    <source>
        <dbReference type="ARBA" id="ARBA00049119"/>
    </source>
</evidence>
<feature type="transmembrane region" description="Helical" evidence="10">
    <location>
        <begin position="174"/>
        <end position="195"/>
    </location>
</feature>
<evidence type="ECO:0000256" key="10">
    <source>
        <dbReference type="SAM" id="Phobius"/>
    </source>
</evidence>
<feature type="domain" description="Major facilitator superfamily (MFS) profile" evidence="11">
    <location>
        <begin position="125"/>
        <end position="581"/>
    </location>
</feature>
<sequence length="646" mass="72332">MSASETHSDPRSSEKPSIEKREDSVSLKENAERPTPKVDLATQNLNAKLANPLAGIPHDELVKQAKAFAEQYGLEDLTTELQKGALVAQDPTAFEDLPMLDEADKEVLRREVTHKWSQPKTLYYLVVLCSMAAAVQGMDEAVINGANIFFARQFGISTDPQVAGSEEQAANNQWLFGLVNSAPYLCCAVLGCWLAEPLNRWFGRRGTIFITALFSFITCIWQGLTNTWWHLFIARFILGLGIGPKSATVPVYAAECAPPAIRGALVMMWQTWTAFGIMLGTVIDLAFFRIPDQSGITGLNWRLMLGSAGVPALFLAIQVFFCPESPRWYMSKGRYRDAFNSLARLRHSNVQAGRDLYYIHVLLEAEKDISHARRNRFFELFTVPRNRRATQASFIVMFMQQFCGINVIAYYSTNVFVEAKFTELQALIASWGFGMINWLFAIPAIYTIDTFGRRNLLLTTFPLMAIFLLMTGFAFWIPFDDNNPDPARIAVVALGIYLFAMAYSPGEGPVPFTYSAEAFPLYVRDIGMSFATAILWFFNFVLALTWPRLLGAFKPQGAFGWYAAWNVVGFILVLLFVPETKALSLEELDQVFSVPTHTHAAYQLKALPHNIKKYIFRMKVDDLPPLYQHEGVVGAKTYAPGGAGHA</sequence>
<name>A0ABR3G1V6_9AGAR</name>
<feature type="transmembrane region" description="Helical" evidence="10">
    <location>
        <begin position="526"/>
        <end position="546"/>
    </location>
</feature>
<feature type="transmembrane region" description="Helical" evidence="10">
    <location>
        <begin position="230"/>
        <end position="252"/>
    </location>
</feature>
<protein>
    <recommendedName>
        <fullName evidence="11">Major facilitator superfamily (MFS) profile domain-containing protein</fullName>
    </recommendedName>
</protein>
<dbReference type="PROSITE" id="PS50850">
    <property type="entry name" value="MFS"/>
    <property type="match status" value="1"/>
</dbReference>
<dbReference type="InterPro" id="IPR020846">
    <property type="entry name" value="MFS_dom"/>
</dbReference>
<dbReference type="InterPro" id="IPR005828">
    <property type="entry name" value="MFS_sugar_transport-like"/>
</dbReference>
<feature type="transmembrane region" description="Helical" evidence="10">
    <location>
        <begin position="303"/>
        <end position="322"/>
    </location>
</feature>
<keyword evidence="4 10" id="KW-0812">Transmembrane</keyword>
<keyword evidence="6 10" id="KW-0472">Membrane</keyword>
<dbReference type="NCBIfam" id="TIGR00879">
    <property type="entry name" value="SP"/>
    <property type="match status" value="1"/>
</dbReference>
<keyword evidence="3 8" id="KW-0813">Transport</keyword>
<evidence type="ECO:0000256" key="8">
    <source>
        <dbReference type="RuleBase" id="RU003346"/>
    </source>
</evidence>
<feature type="compositionally biased region" description="Basic and acidic residues" evidence="9">
    <location>
        <begin position="1"/>
        <end position="36"/>
    </location>
</feature>
<feature type="transmembrane region" description="Helical" evidence="10">
    <location>
        <begin position="489"/>
        <end position="506"/>
    </location>
</feature>